<name>A0A2H3JMI8_WOLCO</name>
<feature type="transmembrane region" description="Helical" evidence="1">
    <location>
        <begin position="333"/>
        <end position="354"/>
    </location>
</feature>
<dbReference type="OrthoDB" id="2923771at2759"/>
<sequence>MSRLDTEFHEMQHIDPDTDKVTIADVQYFAVRDQEEENPFLSRQATTVDLDEEVRTVPGPSNRKPRTWGRLRLSLESAKWKAFFHVRRNMVLYAGILVIGTICIGFGMGWTMRLDAFWAVQILDLWAADQPVASMTIDWFVDYQCLQEELYVDVNIYFDQNVLLSGENGLLSNNKIPPIFFLNGTVNWRRTGHNNELYGGGSSGQLYQASLAFAVEDMQNTSIPFSPSYSQGIVVGFNAELDDDTSGYATGGILVKNIVVTIGQVIRLYAIVIVLAIWMVTLVFFLGCLLTVGMGKKVKADYFVLPVTALFTFATLRGTLPGAPSTFGAEIDFVAVLPCLIPLTISGTNVVYGFRSK</sequence>
<dbReference type="Proteomes" id="UP000218811">
    <property type="component" value="Unassembled WGS sequence"/>
</dbReference>
<organism evidence="2 3">
    <name type="scientific">Wolfiporia cocos (strain MD-104)</name>
    <name type="common">Brown rot fungus</name>
    <dbReference type="NCBI Taxonomy" id="742152"/>
    <lineage>
        <taxon>Eukaryota</taxon>
        <taxon>Fungi</taxon>
        <taxon>Dikarya</taxon>
        <taxon>Basidiomycota</taxon>
        <taxon>Agaricomycotina</taxon>
        <taxon>Agaricomycetes</taxon>
        <taxon>Polyporales</taxon>
        <taxon>Phaeolaceae</taxon>
        <taxon>Wolfiporia</taxon>
    </lineage>
</organism>
<dbReference type="AlphaFoldDB" id="A0A2H3JMI8"/>
<dbReference type="STRING" id="742152.A0A2H3JMI8"/>
<protein>
    <submittedName>
        <fullName evidence="2">Uncharacterized protein</fullName>
    </submittedName>
</protein>
<evidence type="ECO:0000313" key="3">
    <source>
        <dbReference type="Proteomes" id="UP000218811"/>
    </source>
</evidence>
<accession>A0A2H3JMI8</accession>
<feature type="transmembrane region" description="Helical" evidence="1">
    <location>
        <begin position="90"/>
        <end position="112"/>
    </location>
</feature>
<keyword evidence="3" id="KW-1185">Reference proteome</keyword>
<dbReference type="EMBL" id="KB468146">
    <property type="protein sequence ID" value="PCH43410.1"/>
    <property type="molecule type" value="Genomic_DNA"/>
</dbReference>
<keyword evidence="1" id="KW-1133">Transmembrane helix</keyword>
<evidence type="ECO:0000313" key="2">
    <source>
        <dbReference type="EMBL" id="PCH43410.1"/>
    </source>
</evidence>
<keyword evidence="1" id="KW-0472">Membrane</keyword>
<feature type="transmembrane region" description="Helical" evidence="1">
    <location>
        <begin position="268"/>
        <end position="290"/>
    </location>
</feature>
<gene>
    <name evidence="2" type="ORF">WOLCODRAFT_18323</name>
</gene>
<keyword evidence="1" id="KW-0812">Transmembrane</keyword>
<proteinExistence type="predicted"/>
<reference evidence="2 3" key="1">
    <citation type="journal article" date="2012" name="Science">
        <title>The Paleozoic origin of enzymatic lignin decomposition reconstructed from 31 fungal genomes.</title>
        <authorList>
            <person name="Floudas D."/>
            <person name="Binder M."/>
            <person name="Riley R."/>
            <person name="Barry K."/>
            <person name="Blanchette R.A."/>
            <person name="Henrissat B."/>
            <person name="Martinez A.T."/>
            <person name="Otillar R."/>
            <person name="Spatafora J.W."/>
            <person name="Yadav J.S."/>
            <person name="Aerts A."/>
            <person name="Benoit I."/>
            <person name="Boyd A."/>
            <person name="Carlson A."/>
            <person name="Copeland A."/>
            <person name="Coutinho P.M."/>
            <person name="de Vries R.P."/>
            <person name="Ferreira P."/>
            <person name="Findley K."/>
            <person name="Foster B."/>
            <person name="Gaskell J."/>
            <person name="Glotzer D."/>
            <person name="Gorecki P."/>
            <person name="Heitman J."/>
            <person name="Hesse C."/>
            <person name="Hori C."/>
            <person name="Igarashi K."/>
            <person name="Jurgens J.A."/>
            <person name="Kallen N."/>
            <person name="Kersten P."/>
            <person name="Kohler A."/>
            <person name="Kuees U."/>
            <person name="Kumar T.K.A."/>
            <person name="Kuo A."/>
            <person name="LaButti K."/>
            <person name="Larrondo L.F."/>
            <person name="Lindquist E."/>
            <person name="Ling A."/>
            <person name="Lombard V."/>
            <person name="Lucas S."/>
            <person name="Lundell T."/>
            <person name="Martin R."/>
            <person name="McLaughlin D.J."/>
            <person name="Morgenstern I."/>
            <person name="Morin E."/>
            <person name="Murat C."/>
            <person name="Nagy L.G."/>
            <person name="Nolan M."/>
            <person name="Ohm R.A."/>
            <person name="Patyshakuliyeva A."/>
            <person name="Rokas A."/>
            <person name="Ruiz-Duenas F.J."/>
            <person name="Sabat G."/>
            <person name="Salamov A."/>
            <person name="Samejima M."/>
            <person name="Schmutz J."/>
            <person name="Slot J.C."/>
            <person name="St John F."/>
            <person name="Stenlid J."/>
            <person name="Sun H."/>
            <person name="Sun S."/>
            <person name="Syed K."/>
            <person name="Tsang A."/>
            <person name="Wiebenga A."/>
            <person name="Young D."/>
            <person name="Pisabarro A."/>
            <person name="Eastwood D.C."/>
            <person name="Martin F."/>
            <person name="Cullen D."/>
            <person name="Grigoriev I.V."/>
            <person name="Hibbett D.S."/>
        </authorList>
    </citation>
    <scope>NUCLEOTIDE SEQUENCE [LARGE SCALE GENOMIC DNA]</scope>
    <source>
        <strain evidence="2 3">MD-104</strain>
    </source>
</reference>
<feature type="transmembrane region" description="Helical" evidence="1">
    <location>
        <begin position="302"/>
        <end position="321"/>
    </location>
</feature>
<evidence type="ECO:0000256" key="1">
    <source>
        <dbReference type="SAM" id="Phobius"/>
    </source>
</evidence>